<name>A0A7J7L4G8_9MAGN</name>
<dbReference type="InterPro" id="IPR032675">
    <property type="entry name" value="LRR_dom_sf"/>
</dbReference>
<evidence type="ECO:0000313" key="1">
    <source>
        <dbReference type="EMBL" id="KAF6137497.1"/>
    </source>
</evidence>
<proteinExistence type="predicted"/>
<dbReference type="EMBL" id="JACGCM010002647">
    <property type="protein sequence ID" value="KAF6137497.1"/>
    <property type="molecule type" value="Genomic_DNA"/>
</dbReference>
<sequence length="248" mass="29001">MPRLKHLTVTYCWKLKQMRALGNSKVLETLRINDTYLLRLGQEFLGALNGKDGRESMPTVVFQKLKELQFEGMCEWKEWEMMITKDIPIVPYLREIKRHYCPMLKSLPECIMSSSSIRNLVISDGGECCAIYYVKGPFDYCAHSDWSHLVYGGKTRLSDLKNPNVKEQSTFALVEEDHTKSRMMVLFSLMPSRTKHATMLPFRLSSNPRHRYLSIPRRRFLEDGLSRMRHNMNLLMLPRFGRNSMLAD</sequence>
<protein>
    <submittedName>
        <fullName evidence="1">Uncharacterized protein</fullName>
    </submittedName>
</protein>
<dbReference type="Gene3D" id="3.80.10.10">
    <property type="entry name" value="Ribonuclease Inhibitor"/>
    <property type="match status" value="1"/>
</dbReference>
<organism evidence="1 2">
    <name type="scientific">Kingdonia uniflora</name>
    <dbReference type="NCBI Taxonomy" id="39325"/>
    <lineage>
        <taxon>Eukaryota</taxon>
        <taxon>Viridiplantae</taxon>
        <taxon>Streptophyta</taxon>
        <taxon>Embryophyta</taxon>
        <taxon>Tracheophyta</taxon>
        <taxon>Spermatophyta</taxon>
        <taxon>Magnoliopsida</taxon>
        <taxon>Ranunculales</taxon>
        <taxon>Circaeasteraceae</taxon>
        <taxon>Kingdonia</taxon>
    </lineage>
</organism>
<keyword evidence="2" id="KW-1185">Reference proteome</keyword>
<evidence type="ECO:0000313" key="2">
    <source>
        <dbReference type="Proteomes" id="UP000541444"/>
    </source>
</evidence>
<reference evidence="1 2" key="1">
    <citation type="journal article" date="2020" name="IScience">
        <title>Genome Sequencing of the Endangered Kingdonia uniflora (Circaeasteraceae, Ranunculales) Reveals Potential Mechanisms of Evolutionary Specialization.</title>
        <authorList>
            <person name="Sun Y."/>
            <person name="Deng T."/>
            <person name="Zhang A."/>
            <person name="Moore M.J."/>
            <person name="Landis J.B."/>
            <person name="Lin N."/>
            <person name="Zhang H."/>
            <person name="Zhang X."/>
            <person name="Huang J."/>
            <person name="Zhang X."/>
            <person name="Sun H."/>
            <person name="Wang H."/>
        </authorList>
    </citation>
    <scope>NUCLEOTIDE SEQUENCE [LARGE SCALE GENOMIC DNA]</scope>
    <source>
        <strain evidence="1">TB1705</strain>
        <tissue evidence="1">Leaf</tissue>
    </source>
</reference>
<gene>
    <name evidence="1" type="ORF">GIB67_031776</name>
</gene>
<dbReference type="Proteomes" id="UP000541444">
    <property type="component" value="Unassembled WGS sequence"/>
</dbReference>
<dbReference type="OrthoDB" id="1166019at2759"/>
<dbReference type="AlphaFoldDB" id="A0A7J7L4G8"/>
<comment type="caution">
    <text evidence="1">The sequence shown here is derived from an EMBL/GenBank/DDBJ whole genome shotgun (WGS) entry which is preliminary data.</text>
</comment>
<accession>A0A7J7L4G8</accession>
<dbReference type="SUPFAM" id="SSF52047">
    <property type="entry name" value="RNI-like"/>
    <property type="match status" value="1"/>
</dbReference>